<evidence type="ECO:0000313" key="4">
    <source>
        <dbReference type="EMBL" id="KAF7723681.1"/>
    </source>
</evidence>
<dbReference type="SUPFAM" id="SSF48350">
    <property type="entry name" value="GTPase activation domain, GAP"/>
    <property type="match status" value="1"/>
</dbReference>
<reference evidence="4" key="1">
    <citation type="submission" date="2020-01" db="EMBL/GenBank/DDBJ databases">
        <title>Genome Sequencing of Three Apophysomyces-Like Fungal Strains Confirms a Novel Fungal Genus in the Mucoromycota with divergent Burkholderia-like Endosymbiotic Bacteria.</title>
        <authorList>
            <person name="Stajich J.E."/>
            <person name="Macias A.M."/>
            <person name="Carter-House D."/>
            <person name="Lovett B."/>
            <person name="Kasson L.R."/>
            <person name="Berry K."/>
            <person name="Grigoriev I."/>
            <person name="Chang Y."/>
            <person name="Spatafora J."/>
            <person name="Kasson M.T."/>
        </authorList>
    </citation>
    <scope>NUCLEOTIDE SEQUENCE</scope>
    <source>
        <strain evidence="4">NRRL A-21654</strain>
    </source>
</reference>
<sequence>MQASTAEERDRWLVSLKLCCVPDIVADMDHTKAMNRFMYRHGRTLTVRILEGRQFNIANKDCSHNELFCEVTVDNEKRAITGKLAKTATPFWREDFAFPRGITINVMNKNSKSDRESRIGSVFVPASQIGLGVMHEEWYDIRKESKHRTFASFASLGYAQAYGTGGELRIGTKLEDQIVLPFYRYSELVKLLRELDNDAIYDMVRKAPSVEGLAANLVRIYEGLGMAVPWIKSLIDYEVSSLNSEDANILFRGNSLLTKVMDVYMKMVGKEYLDEAIGGTVRTLCIAKIHIEVDLARLTKSGSLNDHCDRLFRYVQTTWRTIEISHSKFPLELRAIFGYLQSAVIKKFKLDDHNSQQAARYTCVR</sequence>
<dbReference type="PANTHER" id="PTHR10194">
    <property type="entry name" value="RAS GTPASE-ACTIVATING PROTEINS"/>
    <property type="match status" value="1"/>
</dbReference>
<keyword evidence="5" id="KW-1185">Reference proteome</keyword>
<dbReference type="Pfam" id="PF00616">
    <property type="entry name" value="RasGAP"/>
    <property type="match status" value="1"/>
</dbReference>
<gene>
    <name evidence="4" type="ORF">EC973_001772</name>
</gene>
<proteinExistence type="predicted"/>
<dbReference type="PANTHER" id="PTHR10194:SF60">
    <property type="entry name" value="RAS GTPASE-ACTIVATING PROTEIN RASKOL"/>
    <property type="match status" value="1"/>
</dbReference>
<accession>A0A8H7BHI6</accession>
<feature type="domain" description="PH" evidence="2">
    <location>
        <begin position="1"/>
        <end position="21"/>
    </location>
</feature>
<evidence type="ECO:0008006" key="6">
    <source>
        <dbReference type="Google" id="ProtNLM"/>
    </source>
</evidence>
<dbReference type="InterPro" id="IPR008936">
    <property type="entry name" value="Rho_GTPase_activation_prot"/>
</dbReference>
<dbReference type="SMART" id="SM00323">
    <property type="entry name" value="RasGAP"/>
    <property type="match status" value="1"/>
</dbReference>
<comment type="caution">
    <text evidence="4">The sequence shown here is derived from an EMBL/GenBank/DDBJ whole genome shotgun (WGS) entry which is preliminary data.</text>
</comment>
<dbReference type="CDD" id="cd00030">
    <property type="entry name" value="C2"/>
    <property type="match status" value="1"/>
</dbReference>
<evidence type="ECO:0000259" key="2">
    <source>
        <dbReference type="PROSITE" id="PS50003"/>
    </source>
</evidence>
<organism evidence="4 5">
    <name type="scientific">Apophysomyces ossiformis</name>
    <dbReference type="NCBI Taxonomy" id="679940"/>
    <lineage>
        <taxon>Eukaryota</taxon>
        <taxon>Fungi</taxon>
        <taxon>Fungi incertae sedis</taxon>
        <taxon>Mucoromycota</taxon>
        <taxon>Mucoromycotina</taxon>
        <taxon>Mucoromycetes</taxon>
        <taxon>Mucorales</taxon>
        <taxon>Mucorineae</taxon>
        <taxon>Mucoraceae</taxon>
        <taxon>Apophysomyces</taxon>
    </lineage>
</organism>
<keyword evidence="1" id="KW-0343">GTPase activation</keyword>
<dbReference type="InterPro" id="IPR001936">
    <property type="entry name" value="RasGAP_dom"/>
</dbReference>
<name>A0A8H7BHI6_9FUNG</name>
<dbReference type="InterPro" id="IPR000008">
    <property type="entry name" value="C2_dom"/>
</dbReference>
<dbReference type="InterPro" id="IPR001849">
    <property type="entry name" value="PH_domain"/>
</dbReference>
<dbReference type="Gene3D" id="2.60.40.150">
    <property type="entry name" value="C2 domain"/>
    <property type="match status" value="1"/>
</dbReference>
<evidence type="ECO:0000313" key="5">
    <source>
        <dbReference type="Proteomes" id="UP000605846"/>
    </source>
</evidence>
<dbReference type="AlphaFoldDB" id="A0A8H7BHI6"/>
<dbReference type="InterPro" id="IPR039360">
    <property type="entry name" value="Ras_GTPase"/>
</dbReference>
<dbReference type="EMBL" id="JABAYA010000143">
    <property type="protein sequence ID" value="KAF7723681.1"/>
    <property type="molecule type" value="Genomic_DNA"/>
</dbReference>
<evidence type="ECO:0000256" key="1">
    <source>
        <dbReference type="ARBA" id="ARBA00022468"/>
    </source>
</evidence>
<dbReference type="GO" id="GO:0005096">
    <property type="term" value="F:GTPase activator activity"/>
    <property type="evidence" value="ECO:0007669"/>
    <property type="project" value="UniProtKB-KW"/>
</dbReference>
<dbReference type="InterPro" id="IPR035892">
    <property type="entry name" value="C2_domain_sf"/>
</dbReference>
<dbReference type="Proteomes" id="UP000605846">
    <property type="component" value="Unassembled WGS sequence"/>
</dbReference>
<dbReference type="Pfam" id="PF00168">
    <property type="entry name" value="C2"/>
    <property type="match status" value="1"/>
</dbReference>
<dbReference type="SUPFAM" id="SSF49562">
    <property type="entry name" value="C2 domain (Calcium/lipid-binding domain, CaLB)"/>
    <property type="match status" value="1"/>
</dbReference>
<evidence type="ECO:0000259" key="3">
    <source>
        <dbReference type="PROSITE" id="PS50018"/>
    </source>
</evidence>
<dbReference type="PROSITE" id="PS50003">
    <property type="entry name" value="PH_DOMAIN"/>
    <property type="match status" value="1"/>
</dbReference>
<dbReference type="OrthoDB" id="775356at2759"/>
<dbReference type="SMART" id="SM00239">
    <property type="entry name" value="C2"/>
    <property type="match status" value="1"/>
</dbReference>
<feature type="domain" description="Ras-GAP" evidence="3">
    <location>
        <begin position="209"/>
        <end position="365"/>
    </location>
</feature>
<dbReference type="Gene3D" id="1.10.506.10">
    <property type="entry name" value="GTPase Activation - p120gap, domain 1"/>
    <property type="match status" value="1"/>
</dbReference>
<dbReference type="PROSITE" id="PS50018">
    <property type="entry name" value="RAS_GTPASE_ACTIV_2"/>
    <property type="match status" value="1"/>
</dbReference>
<protein>
    <recommendedName>
        <fullName evidence="6">PH domain-containing protein</fullName>
    </recommendedName>
</protein>